<reference evidence="3" key="1">
    <citation type="journal article" date="2017" name="Mol. Biol. Evol.">
        <title>The Multipartite Mitochondrial Genome of Enteromyxum leei (Myxozoa): Eight Fast-Evolving Megacircles.</title>
        <authorList>
            <person name="Yahalomi D."/>
            <person name="Haddas-Sasson M."/>
            <person name="Rubinstein N.D."/>
            <person name="Feldstein T."/>
            <person name="Diamant A."/>
            <person name="Huchon D."/>
        </authorList>
    </citation>
    <scope>NUCLEOTIDE SEQUENCE [LARGE SCALE GENOMIC DNA]</scope>
</reference>
<keyword evidence="1" id="KW-0472">Membrane</keyword>
<organism evidence="2 3">
    <name type="scientific">Kudoa iwatai</name>
    <dbReference type="NCBI Taxonomy" id="269814"/>
    <lineage>
        <taxon>Eukaryota</taxon>
        <taxon>Metazoa</taxon>
        <taxon>Cnidaria</taxon>
        <taxon>Myxozoa</taxon>
        <taxon>Myxosporea</taxon>
        <taxon>Multivalvulida</taxon>
        <taxon>Kudoidae</taxon>
        <taxon>Kudoa</taxon>
    </lineage>
</organism>
<feature type="transmembrane region" description="Helical" evidence="1">
    <location>
        <begin position="39"/>
        <end position="59"/>
    </location>
</feature>
<accession>A0A1R3UDC9</accession>
<keyword evidence="1" id="KW-1133">Transmembrane helix</keyword>
<sequence length="290" mass="34107">MISFSFISLFSWDVWFFLIILELFVFLSIQFFMSWKYIVVFLSMSSWSILSFILSFYYYSSVILFIYKLISFSILRWHIILCVSLSYIYVFSFEVSFLLGLLMVSTWWSGLGIGWLLLGLIFRSWSFPFYISFLMVSGGSFYIFVMISYDSFLHTFWVLFPCYVYMLYLILVFPSLYWFYLLLCGFSFSPVVFLEYVILLGYSQSCLCCLLFWLILFLIIYMVFSHKSSSSLVTLCSFEQTLLPLQVGVSLSLLFPVVNLLFKEDLPQETVSWGKLLPGEVGEFVQRNKG</sequence>
<dbReference type="AlphaFoldDB" id="A0A1R3UDC9"/>
<feature type="transmembrane region" description="Helical" evidence="1">
    <location>
        <begin position="127"/>
        <end position="145"/>
    </location>
</feature>
<feature type="transmembrane region" description="Helical" evidence="1">
    <location>
        <begin position="152"/>
        <end position="171"/>
    </location>
</feature>
<feature type="transmembrane region" description="Helical" evidence="1">
    <location>
        <begin position="97"/>
        <end position="121"/>
    </location>
</feature>
<feature type="transmembrane region" description="Helical" evidence="1">
    <location>
        <begin position="177"/>
        <end position="199"/>
    </location>
</feature>
<feature type="transmembrane region" description="Helical" evidence="1">
    <location>
        <begin position="6"/>
        <end position="27"/>
    </location>
</feature>
<dbReference type="Proteomes" id="UP000282494">
    <property type="component" value="Mitochondrion 1"/>
</dbReference>
<geneLocation type="mitochondrion" evidence="2"/>
<evidence type="ECO:0000313" key="3">
    <source>
        <dbReference type="Proteomes" id="UP000282494"/>
    </source>
</evidence>
<keyword evidence="2" id="KW-0496">Mitochondrion</keyword>
<feature type="transmembrane region" description="Helical" evidence="1">
    <location>
        <begin position="244"/>
        <end position="262"/>
    </location>
</feature>
<evidence type="ECO:0000256" key="1">
    <source>
        <dbReference type="SAM" id="Phobius"/>
    </source>
</evidence>
<feature type="transmembrane region" description="Helical" evidence="1">
    <location>
        <begin position="65"/>
        <end position="90"/>
    </location>
</feature>
<dbReference type="EMBL" id="LT671462">
    <property type="protein sequence ID" value="SHO33068.1"/>
    <property type="molecule type" value="Genomic_DNA"/>
</dbReference>
<proteinExistence type="predicted"/>
<evidence type="ECO:0000313" key="2">
    <source>
        <dbReference type="EMBL" id="SHO33068.1"/>
    </source>
</evidence>
<name>A0A1R3UDC9_9CNID</name>
<keyword evidence="1" id="KW-0812">Transmembrane</keyword>
<feature type="transmembrane region" description="Helical" evidence="1">
    <location>
        <begin position="206"/>
        <end position="224"/>
    </location>
</feature>
<protein>
    <submittedName>
        <fullName evidence="2">Uncharacterized protein</fullName>
    </submittedName>
</protein>